<proteinExistence type="predicted"/>
<dbReference type="PANTHER" id="PTHR32305">
    <property type="match status" value="1"/>
</dbReference>
<keyword evidence="2" id="KW-1185">Reference proteome</keyword>
<dbReference type="InterPro" id="IPR050708">
    <property type="entry name" value="T6SS_VgrG/RHS"/>
</dbReference>
<dbReference type="Proteomes" id="UP000181976">
    <property type="component" value="Unassembled WGS sequence"/>
</dbReference>
<reference evidence="1 2" key="1">
    <citation type="submission" date="2016-10" db="EMBL/GenBank/DDBJ databases">
        <authorList>
            <person name="de Groot N.N."/>
        </authorList>
    </citation>
    <scope>NUCLEOTIDE SEQUENCE [LARGE SCALE GENOMIC DNA]</scope>
    <source>
        <strain evidence="1 2">DSM 19012</strain>
    </source>
</reference>
<dbReference type="STRING" id="385682.SAMN05444380_101213"/>
<dbReference type="InterPro" id="IPR022385">
    <property type="entry name" value="Rhs_assc_core"/>
</dbReference>
<dbReference type="InParanoid" id="A0A1I1UV11"/>
<dbReference type="eggNOG" id="COG3209">
    <property type="taxonomic scope" value="Bacteria"/>
</dbReference>
<name>A0A1I1UV11_9BACT</name>
<evidence type="ECO:0000313" key="1">
    <source>
        <dbReference type="EMBL" id="SFD74661.1"/>
    </source>
</evidence>
<gene>
    <name evidence="1" type="ORF">SAMN05444380_101213</name>
</gene>
<accession>A0A1I1UV11</accession>
<dbReference type="PANTHER" id="PTHR32305:SF15">
    <property type="entry name" value="PROTEIN RHSA-RELATED"/>
    <property type="match status" value="1"/>
</dbReference>
<sequence>MIFIRDYTGHEHLLAFGLINMNARLYDPALGRFLSPDPYVQIPDFTQNFNRYSYCINHPLKYTDPSGEFFLGTILTFVVDALKTAFFDGGLDPTSKTARQNAWRDFDPTAEWSSTNKAWKIDIGGFKTDPNRTIAGRGLQLLSRWTWELPQTVLGKAASHSRNWLGQVDNVDYYGGATLVNDDDPSYGGAWGFTLGPYINSKKNCSRPKC</sequence>
<dbReference type="AlphaFoldDB" id="A0A1I1UV11"/>
<organism evidence="1 2">
    <name type="scientific">Thermophagus xiamenensis</name>
    <dbReference type="NCBI Taxonomy" id="385682"/>
    <lineage>
        <taxon>Bacteria</taxon>
        <taxon>Pseudomonadati</taxon>
        <taxon>Bacteroidota</taxon>
        <taxon>Bacteroidia</taxon>
        <taxon>Marinilabiliales</taxon>
        <taxon>Marinilabiliaceae</taxon>
        <taxon>Thermophagus</taxon>
    </lineage>
</organism>
<dbReference type="NCBIfam" id="TIGR03696">
    <property type="entry name" value="Rhs_assc_core"/>
    <property type="match status" value="1"/>
</dbReference>
<dbReference type="EMBL" id="FONA01000001">
    <property type="protein sequence ID" value="SFD74661.1"/>
    <property type="molecule type" value="Genomic_DNA"/>
</dbReference>
<evidence type="ECO:0000313" key="2">
    <source>
        <dbReference type="Proteomes" id="UP000181976"/>
    </source>
</evidence>
<protein>
    <submittedName>
        <fullName evidence="1">RHS repeat-associated core domain-containing protein</fullName>
    </submittedName>
</protein>
<dbReference type="RefSeq" id="WP_010526881.1">
    <property type="nucleotide sequence ID" value="NZ_AFSL01000023.1"/>
</dbReference>
<dbReference type="Gene3D" id="2.180.10.10">
    <property type="entry name" value="RHS repeat-associated core"/>
    <property type="match status" value="1"/>
</dbReference>